<organism evidence="1 2">
    <name type="scientific">Listeria farberi</name>
    <dbReference type="NCBI Taxonomy" id="2713500"/>
    <lineage>
        <taxon>Bacteria</taxon>
        <taxon>Bacillati</taxon>
        <taxon>Bacillota</taxon>
        <taxon>Bacilli</taxon>
        <taxon>Bacillales</taxon>
        <taxon>Listeriaceae</taxon>
        <taxon>Listeria</taxon>
    </lineage>
</organism>
<sequence>MNAEEARNQADNAYVNYLQNELEPYIKKILPSILERIELRTMDKKYTVNIAIQLKRMYEISPSGTKYRRIKQDALQLLFEQLEEKGYQVRLRPEAMLVSKLLWKYEVKCPLLRISW</sequence>
<evidence type="ECO:0000313" key="2">
    <source>
        <dbReference type="Proteomes" id="UP000558070"/>
    </source>
</evidence>
<accession>A0A7X0ZLJ1</accession>
<name>A0A7X0ZLJ1_9LIST</name>
<proteinExistence type="predicted"/>
<reference evidence="1 2" key="1">
    <citation type="submission" date="2020-03" db="EMBL/GenBank/DDBJ databases">
        <title>Soil Listeria distribution.</title>
        <authorList>
            <person name="Liao J."/>
            <person name="Wiedmann M."/>
        </authorList>
    </citation>
    <scope>NUCLEOTIDE SEQUENCE [LARGE SCALE GENOMIC DNA]</scope>
    <source>
        <strain evidence="1 2">FSL L7-0072</strain>
    </source>
</reference>
<gene>
    <name evidence="1" type="ORF">HCB47_14575</name>
</gene>
<comment type="caution">
    <text evidence="1">The sequence shown here is derived from an EMBL/GenBank/DDBJ whole genome shotgun (WGS) entry which is preliminary data.</text>
</comment>
<dbReference type="RefSeq" id="WP_185608244.1">
    <property type="nucleotide sequence ID" value="NZ_JAARZO010000007.1"/>
</dbReference>
<dbReference type="AlphaFoldDB" id="A0A7X0ZLJ1"/>
<dbReference type="Proteomes" id="UP000558070">
    <property type="component" value="Unassembled WGS sequence"/>
</dbReference>
<protein>
    <submittedName>
        <fullName evidence="1">Uncharacterized protein</fullName>
    </submittedName>
</protein>
<dbReference type="EMBL" id="JAARZO010000007">
    <property type="protein sequence ID" value="MBC2288839.1"/>
    <property type="molecule type" value="Genomic_DNA"/>
</dbReference>
<evidence type="ECO:0000313" key="1">
    <source>
        <dbReference type="EMBL" id="MBC2288839.1"/>
    </source>
</evidence>